<sequence>MGHVWGCPGAHMWGVLQGSPREVGAPMGHAPGAPGAGGECWGACVGLGLCLPPQSGVPPPVPTGAPCPQWPYCRKRCSYCNFNKYVVPAVDEAAMRACLVREARTLLRLSQVQRWVCEGVWGGHGAPQCLSTASPPSALQCHLCLLRRGHPQPGQPPHHCGGAGGRGGGCPPPRRRRGHAGGEPQLRRHTAPRRLQGSWCQPPLRRRPGERGSPPSRPPQPPVPPAATALPLQSLDDAELRLLGREHTAAEARGAVEVARGLFPGRTSIDLLFGLPGQSRGAWARGLEAALGLCDHHVSLYQLTLERGTALAAQVWGGALPAPSQDLLADMYQTARAALVAAGFRHYEVSNFARKVGCPPCHAPLPVPSHPPPSRLSPPRHPMQRSSPRAPSAPTTSRTGGLSSTSAWGRVSWGDEGGWRGGMHGCVCPLNSVVMPPPRCCRGAWAVCAAG</sequence>
<dbReference type="InterPro" id="IPR058240">
    <property type="entry name" value="rSAM_sf"/>
</dbReference>
<evidence type="ECO:0000313" key="4">
    <source>
        <dbReference type="Proteomes" id="UP000694551"/>
    </source>
</evidence>
<name>A0A8D0KVC8_STROC</name>
<dbReference type="GO" id="GO:0006779">
    <property type="term" value="P:porphyrin-containing compound biosynthetic process"/>
    <property type="evidence" value="ECO:0007669"/>
    <property type="project" value="TreeGrafter"/>
</dbReference>
<accession>A0A8D0KVC8</accession>
<feature type="domain" description="Elp3/MiaA/NifB-like radical SAM core" evidence="2">
    <location>
        <begin position="63"/>
        <end position="334"/>
    </location>
</feature>
<protein>
    <submittedName>
        <fullName evidence="3">Radical S-adenosyl methionine domain containing 1</fullName>
    </submittedName>
</protein>
<dbReference type="GO" id="GO:0003824">
    <property type="term" value="F:catalytic activity"/>
    <property type="evidence" value="ECO:0007669"/>
    <property type="project" value="InterPro"/>
</dbReference>
<feature type="region of interest" description="Disordered" evidence="1">
    <location>
        <begin position="369"/>
        <end position="409"/>
    </location>
</feature>
<organism evidence="3 4">
    <name type="scientific">Strix occidentalis caurina</name>
    <name type="common">northern spotted owl</name>
    <dbReference type="NCBI Taxonomy" id="311401"/>
    <lineage>
        <taxon>Eukaryota</taxon>
        <taxon>Metazoa</taxon>
        <taxon>Chordata</taxon>
        <taxon>Craniata</taxon>
        <taxon>Vertebrata</taxon>
        <taxon>Euteleostomi</taxon>
        <taxon>Archelosauria</taxon>
        <taxon>Archosauria</taxon>
        <taxon>Dinosauria</taxon>
        <taxon>Saurischia</taxon>
        <taxon>Theropoda</taxon>
        <taxon>Coelurosauria</taxon>
        <taxon>Aves</taxon>
        <taxon>Neognathae</taxon>
        <taxon>Neoaves</taxon>
        <taxon>Telluraves</taxon>
        <taxon>Strigiformes</taxon>
        <taxon>Strigidae</taxon>
        <taxon>Strix</taxon>
    </lineage>
</organism>
<dbReference type="InterPro" id="IPR034505">
    <property type="entry name" value="Coproporphyrinogen-III_oxidase"/>
</dbReference>
<dbReference type="Gene3D" id="3.30.750.200">
    <property type="match status" value="1"/>
</dbReference>
<dbReference type="GO" id="GO:0005739">
    <property type="term" value="C:mitochondrion"/>
    <property type="evidence" value="ECO:0007669"/>
    <property type="project" value="TreeGrafter"/>
</dbReference>
<feature type="compositionally biased region" description="Pro residues" evidence="1">
    <location>
        <begin position="369"/>
        <end position="381"/>
    </location>
</feature>
<feature type="region of interest" description="Disordered" evidence="1">
    <location>
        <begin position="154"/>
        <end position="229"/>
    </location>
</feature>
<dbReference type="SUPFAM" id="SSF102114">
    <property type="entry name" value="Radical SAM enzymes"/>
    <property type="match status" value="1"/>
</dbReference>
<evidence type="ECO:0000256" key="1">
    <source>
        <dbReference type="SAM" id="MobiDB-lite"/>
    </source>
</evidence>
<dbReference type="SMART" id="SM00729">
    <property type="entry name" value="Elp3"/>
    <property type="match status" value="1"/>
</dbReference>
<keyword evidence="4" id="KW-1185">Reference proteome</keyword>
<reference evidence="3" key="1">
    <citation type="submission" date="2025-08" db="UniProtKB">
        <authorList>
            <consortium name="Ensembl"/>
        </authorList>
    </citation>
    <scope>IDENTIFICATION</scope>
</reference>
<dbReference type="Proteomes" id="UP000694551">
    <property type="component" value="Unplaced"/>
</dbReference>
<reference evidence="3" key="2">
    <citation type="submission" date="2025-09" db="UniProtKB">
        <authorList>
            <consortium name="Ensembl"/>
        </authorList>
    </citation>
    <scope>IDENTIFICATION</scope>
</reference>
<feature type="compositionally biased region" description="Pro residues" evidence="1">
    <location>
        <begin position="215"/>
        <end position="225"/>
    </location>
</feature>
<dbReference type="InterPro" id="IPR006638">
    <property type="entry name" value="Elp3/MiaA/NifB-like_rSAM"/>
</dbReference>
<dbReference type="PANTHER" id="PTHR13932:SF5">
    <property type="entry name" value="RADICAL S-ADENOSYL METHIONINE DOMAIN-CONTAINING PROTEIN 1, MITOCHONDRIAL"/>
    <property type="match status" value="1"/>
</dbReference>
<evidence type="ECO:0000313" key="3">
    <source>
        <dbReference type="Ensembl" id="ENSSOCP00000011450.1"/>
    </source>
</evidence>
<dbReference type="AlphaFoldDB" id="A0A8D0KVC8"/>
<dbReference type="Ensembl" id="ENSSOCT00000011753.1">
    <property type="protein sequence ID" value="ENSSOCP00000011450.1"/>
    <property type="gene ID" value="ENSSOCG00000008700.1"/>
</dbReference>
<dbReference type="PANTHER" id="PTHR13932">
    <property type="entry name" value="COPROPORPHYRINIGEN III OXIDASE"/>
    <property type="match status" value="1"/>
</dbReference>
<proteinExistence type="predicted"/>
<evidence type="ECO:0000259" key="2">
    <source>
        <dbReference type="SMART" id="SM00729"/>
    </source>
</evidence>
<dbReference type="GO" id="GO:0051539">
    <property type="term" value="F:4 iron, 4 sulfur cluster binding"/>
    <property type="evidence" value="ECO:0007669"/>
    <property type="project" value="TreeGrafter"/>
</dbReference>
<feature type="compositionally biased region" description="Low complexity" evidence="1">
    <location>
        <begin position="385"/>
        <end position="406"/>
    </location>
</feature>